<evidence type="ECO:0000256" key="7">
    <source>
        <dbReference type="SAM" id="Phobius"/>
    </source>
</evidence>
<dbReference type="PANTHER" id="PTHR16932:SF18">
    <property type="entry name" value="INTERFERON, ALPHA-INDUCIBLE PROTEIN 27-LIKE 2"/>
    <property type="match status" value="1"/>
</dbReference>
<evidence type="ECO:0000256" key="4">
    <source>
        <dbReference type="ARBA" id="ARBA00022989"/>
    </source>
</evidence>
<dbReference type="Pfam" id="PF06140">
    <property type="entry name" value="Ifi-6-16"/>
    <property type="match status" value="1"/>
</dbReference>
<feature type="region of interest" description="Disordered" evidence="6">
    <location>
        <begin position="176"/>
        <end position="213"/>
    </location>
</feature>
<evidence type="ECO:0000256" key="5">
    <source>
        <dbReference type="ARBA" id="ARBA00023136"/>
    </source>
</evidence>
<feature type="compositionally biased region" description="Basic and acidic residues" evidence="6">
    <location>
        <begin position="178"/>
        <end position="192"/>
    </location>
</feature>
<comment type="subcellular location">
    <subcellularLocation>
        <location evidence="1">Membrane</location>
        <topology evidence="1">Multi-pass membrane protein</topology>
    </subcellularLocation>
</comment>
<reference evidence="8" key="1">
    <citation type="submission" date="2020-01" db="EMBL/GenBank/DDBJ databases">
        <title>Genome Sequencing of Three Apophysomyces-Like Fungal Strains Confirms a Novel Fungal Genus in the Mucoromycota with divergent Burkholderia-like Endosymbiotic Bacteria.</title>
        <authorList>
            <person name="Stajich J.E."/>
            <person name="Macias A.M."/>
            <person name="Carter-House D."/>
            <person name="Lovett B."/>
            <person name="Kasson L.R."/>
            <person name="Berry K."/>
            <person name="Grigoriev I."/>
            <person name="Chang Y."/>
            <person name="Spatafora J."/>
            <person name="Kasson M.T."/>
        </authorList>
    </citation>
    <scope>NUCLEOTIDE SEQUENCE</scope>
    <source>
        <strain evidence="8">NRRL A-21654</strain>
    </source>
</reference>
<dbReference type="Proteomes" id="UP000605846">
    <property type="component" value="Unassembled WGS sequence"/>
</dbReference>
<evidence type="ECO:0000256" key="6">
    <source>
        <dbReference type="SAM" id="MobiDB-lite"/>
    </source>
</evidence>
<dbReference type="AlphaFoldDB" id="A0A8H7BSF9"/>
<comment type="caution">
    <text evidence="8">The sequence shown here is derived from an EMBL/GenBank/DDBJ whole genome shotgun (WGS) entry which is preliminary data.</text>
</comment>
<evidence type="ECO:0000256" key="2">
    <source>
        <dbReference type="ARBA" id="ARBA00007262"/>
    </source>
</evidence>
<keyword evidence="9" id="KW-1185">Reference proteome</keyword>
<dbReference type="InterPro" id="IPR009311">
    <property type="entry name" value="IFI6/IFI27-like"/>
</dbReference>
<dbReference type="GO" id="GO:0016020">
    <property type="term" value="C:membrane"/>
    <property type="evidence" value="ECO:0007669"/>
    <property type="project" value="UniProtKB-SubCell"/>
</dbReference>
<proteinExistence type="inferred from homology"/>
<dbReference type="InterPro" id="IPR038213">
    <property type="entry name" value="IFI6/IFI27-like_sf"/>
</dbReference>
<evidence type="ECO:0000313" key="8">
    <source>
        <dbReference type="EMBL" id="KAF7726674.1"/>
    </source>
</evidence>
<keyword evidence="4 7" id="KW-1133">Transmembrane helix</keyword>
<protein>
    <submittedName>
        <fullName evidence="8">Uncharacterized protein</fullName>
    </submittedName>
</protein>
<feature type="transmembrane region" description="Helical" evidence="7">
    <location>
        <begin position="78"/>
        <end position="104"/>
    </location>
</feature>
<dbReference type="Gene3D" id="6.10.110.10">
    <property type="match status" value="1"/>
</dbReference>
<sequence length="213" mass="21756">MGMEMRAMSSWNLLSTELSDSISLVKESSTKLASSLPDTETIRVKLGNCAKSAWENCDIDKPAVALLDKVKQDPKSGAYVVGGAALGVVALPCAAIAGLSAIGFTSGGVTAGSLAAGWMSTFGGVIPAGSLFASLQSAGALGAASGVAQIAAYAGGVTGGVAGVITRWGFADKTQNLHNDDNGENNEIRDCNSDSEAGEDEEDEEHWEAEKKL</sequence>
<feature type="transmembrane region" description="Helical" evidence="7">
    <location>
        <begin position="116"/>
        <end position="135"/>
    </location>
</feature>
<evidence type="ECO:0000256" key="1">
    <source>
        <dbReference type="ARBA" id="ARBA00004141"/>
    </source>
</evidence>
<organism evidence="8 9">
    <name type="scientific">Apophysomyces ossiformis</name>
    <dbReference type="NCBI Taxonomy" id="679940"/>
    <lineage>
        <taxon>Eukaryota</taxon>
        <taxon>Fungi</taxon>
        <taxon>Fungi incertae sedis</taxon>
        <taxon>Mucoromycota</taxon>
        <taxon>Mucoromycotina</taxon>
        <taxon>Mucoromycetes</taxon>
        <taxon>Mucorales</taxon>
        <taxon>Mucorineae</taxon>
        <taxon>Mucoraceae</taxon>
        <taxon>Apophysomyces</taxon>
    </lineage>
</organism>
<comment type="similarity">
    <text evidence="2">Belongs to the IFI6/IFI27 family.</text>
</comment>
<name>A0A8H7BSF9_9FUNG</name>
<evidence type="ECO:0000313" key="9">
    <source>
        <dbReference type="Proteomes" id="UP000605846"/>
    </source>
</evidence>
<keyword evidence="3 7" id="KW-0812">Transmembrane</keyword>
<accession>A0A8H7BSF9</accession>
<keyword evidence="5 7" id="KW-0472">Membrane</keyword>
<gene>
    <name evidence="8" type="ORF">EC973_008548</name>
</gene>
<dbReference type="EMBL" id="JABAYA010000074">
    <property type="protein sequence ID" value="KAF7726674.1"/>
    <property type="molecule type" value="Genomic_DNA"/>
</dbReference>
<feature type="compositionally biased region" description="Acidic residues" evidence="6">
    <location>
        <begin position="196"/>
        <end position="207"/>
    </location>
</feature>
<evidence type="ECO:0000256" key="3">
    <source>
        <dbReference type="ARBA" id="ARBA00022692"/>
    </source>
</evidence>
<dbReference type="PANTHER" id="PTHR16932">
    <property type="entry name" value="INTERFERON ALPHA-INDUCIBLE PROTEIN 27"/>
    <property type="match status" value="1"/>
</dbReference>
<dbReference type="OrthoDB" id="440424at2759"/>